<name>A0A0H2SE21_9AGAM</name>
<dbReference type="OrthoDB" id="3247294at2759"/>
<reference evidence="1 2" key="1">
    <citation type="submission" date="2015-04" db="EMBL/GenBank/DDBJ databases">
        <title>Complete genome sequence of Schizopora paradoxa KUC8140, a cosmopolitan wood degrader in East Asia.</title>
        <authorList>
            <consortium name="DOE Joint Genome Institute"/>
            <person name="Min B."/>
            <person name="Park H."/>
            <person name="Jang Y."/>
            <person name="Kim J.-J."/>
            <person name="Kim K.H."/>
            <person name="Pangilinan J."/>
            <person name="Lipzen A."/>
            <person name="Riley R."/>
            <person name="Grigoriev I.V."/>
            <person name="Spatafora J.W."/>
            <person name="Choi I.-G."/>
        </authorList>
    </citation>
    <scope>NUCLEOTIDE SEQUENCE [LARGE SCALE GENOMIC DNA]</scope>
    <source>
        <strain evidence="1 2">KUC8140</strain>
    </source>
</reference>
<proteinExistence type="predicted"/>
<dbReference type="STRING" id="27342.A0A0H2SE21"/>
<dbReference type="EMBL" id="KQ085931">
    <property type="protein sequence ID" value="KLO15296.1"/>
    <property type="molecule type" value="Genomic_DNA"/>
</dbReference>
<protein>
    <submittedName>
        <fullName evidence="1">Uncharacterized protein</fullName>
    </submittedName>
</protein>
<dbReference type="InParanoid" id="A0A0H2SE21"/>
<accession>A0A0H2SE21</accession>
<dbReference type="AlphaFoldDB" id="A0A0H2SE21"/>
<gene>
    <name evidence="1" type="ORF">SCHPADRAFT_824841</name>
</gene>
<dbReference type="Proteomes" id="UP000053477">
    <property type="component" value="Unassembled WGS sequence"/>
</dbReference>
<evidence type="ECO:0000313" key="2">
    <source>
        <dbReference type="Proteomes" id="UP000053477"/>
    </source>
</evidence>
<sequence length="140" mass="16320">MAQFLEFWEEIQQLAPPSVKKYLEDNWMNEKELWSAVFRKGRSVHENSDTNMLIEAWHHILKSNMLGGKLNRRADHLIHVLIDVAVPYYVGKHVRREAGFEGMDLEGRARVEIEENGSKIAREDIDVRLLCLTPSSILRH</sequence>
<evidence type="ECO:0000313" key="1">
    <source>
        <dbReference type="EMBL" id="KLO15296.1"/>
    </source>
</evidence>
<organism evidence="1 2">
    <name type="scientific">Schizopora paradoxa</name>
    <dbReference type="NCBI Taxonomy" id="27342"/>
    <lineage>
        <taxon>Eukaryota</taxon>
        <taxon>Fungi</taxon>
        <taxon>Dikarya</taxon>
        <taxon>Basidiomycota</taxon>
        <taxon>Agaricomycotina</taxon>
        <taxon>Agaricomycetes</taxon>
        <taxon>Hymenochaetales</taxon>
        <taxon>Schizoporaceae</taxon>
        <taxon>Schizopora</taxon>
    </lineage>
</organism>
<keyword evidence="2" id="KW-1185">Reference proteome</keyword>